<evidence type="ECO:0000256" key="4">
    <source>
        <dbReference type="ARBA" id="ARBA00022597"/>
    </source>
</evidence>
<dbReference type="NCBIfam" id="TIGR00879">
    <property type="entry name" value="SP"/>
    <property type="match status" value="1"/>
</dbReference>
<dbReference type="InterPro" id="IPR005829">
    <property type="entry name" value="Sugar_transporter_CS"/>
</dbReference>
<keyword evidence="8 9" id="KW-0472">Membrane</keyword>
<dbReference type="Pfam" id="PF00083">
    <property type="entry name" value="Sugar_tr"/>
    <property type="match status" value="3"/>
</dbReference>
<evidence type="ECO:0000313" key="12">
    <source>
        <dbReference type="Proteomes" id="UP000188268"/>
    </source>
</evidence>
<evidence type="ECO:0000256" key="5">
    <source>
        <dbReference type="ARBA" id="ARBA00022692"/>
    </source>
</evidence>
<comment type="similarity">
    <text evidence="2">Belongs to the major facilitator superfamily. Sugar transporter (TC 2.A.1.1) family.</text>
</comment>
<dbReference type="PROSITE" id="PS00216">
    <property type="entry name" value="SUGAR_TRANSPORT_1"/>
    <property type="match status" value="2"/>
</dbReference>
<feature type="transmembrane region" description="Helical" evidence="9">
    <location>
        <begin position="340"/>
        <end position="364"/>
    </location>
</feature>
<keyword evidence="7 9" id="KW-1133">Transmembrane helix</keyword>
<dbReference type="EMBL" id="AWWV01005060">
    <property type="protein sequence ID" value="OMP06041.1"/>
    <property type="molecule type" value="Genomic_DNA"/>
</dbReference>
<feature type="transmembrane region" description="Helical" evidence="9">
    <location>
        <begin position="624"/>
        <end position="642"/>
    </location>
</feature>
<dbReference type="SUPFAM" id="SSF103473">
    <property type="entry name" value="MFS general substrate transporter"/>
    <property type="match status" value="2"/>
</dbReference>
<dbReference type="InterPro" id="IPR020846">
    <property type="entry name" value="MFS_dom"/>
</dbReference>
<feature type="transmembrane region" description="Helical" evidence="9">
    <location>
        <begin position="746"/>
        <end position="765"/>
    </location>
</feature>
<evidence type="ECO:0000256" key="6">
    <source>
        <dbReference type="ARBA" id="ARBA00022847"/>
    </source>
</evidence>
<evidence type="ECO:0000313" key="11">
    <source>
        <dbReference type="EMBL" id="OMP06041.1"/>
    </source>
</evidence>
<evidence type="ECO:0000256" key="7">
    <source>
        <dbReference type="ARBA" id="ARBA00022989"/>
    </source>
</evidence>
<evidence type="ECO:0000256" key="9">
    <source>
        <dbReference type="SAM" id="Phobius"/>
    </source>
</evidence>
<dbReference type="OrthoDB" id="6339427at2759"/>
<dbReference type="InterPro" id="IPR050814">
    <property type="entry name" value="Myo-inositol_Transporter"/>
</dbReference>
<sequence>MGGSGDQNQSTMNRYALACSIVASVITIIFGYDTGVMSGAMVFIEEELKINDSQVEVLAGILNICALFGSLIAGKTSDYIGRRYTIVLASLIFLVGSVLMGYGPNYGILLAGRCTAGIGVGFALTVAPVYSSEIASAKTRGLLASLPELGISIGVLLGYVSNYFFGKLTLKLGWRLMLGIAAIPSLGLAFGILKMPESPRWLILQGRLREAREVLSDVCNTQEEADSRYRDITAAAGIDGKEINEDVVEAPSNKEEQAVWKQLLYRPTPTVRWILIVAVGIHFFEHATGIEAVILYGPRIFKKAGVESKSKRLLATIGIGLTKFTFIFISTFIMDKVGRRRLLLVSVGGMVIALAGLGFGLTVVEHAKEKLTWALVLCLVFTYLYVAIFNIGLAPVTWVYSAEIFPLKLRAQGYSIGVAVNRLMNAAISMSFISIYKAITIGGTFFMFAGISVVAWWFFYFLAPETKGKSLEEIEALFTRRSARAKDEGVEIQPEQGLTKFTLTSAILASMTSFLTGFPAGTVSDLIGRKYSLALSSFFFFLGSLVTSLAPNYVVFVTGALVAGTGTCFPLSVTHVYISELSPDPYRGILTTFPEVFLSIGNLLDTIFSDQISSKKIAIRRLEMGLGTIPLFLLALALLFVLPESPAWLVTRGKLSEARRVLIRTSLSEEEAKLRLGVIKSAVESNQRRGWASSWKKLLLHPPPPIRRALIAVVGLNFFRNSTGNEAICLILTAGLVMDKTGRRPLLLAGVTGMIVTLAGLGLGLTMSYHSDKKLTWAVDSSVVMAFLCMAFSSTGLGPITWVYSSEAFPLRLRAQGASVGAAVNLATRGLTSLAFISSYGVITIGGAFLLFAGMASMAWLFFY</sequence>
<feature type="transmembrane region" description="Helical" evidence="9">
    <location>
        <begin position="445"/>
        <end position="463"/>
    </location>
</feature>
<organism evidence="11 12">
    <name type="scientific">Corchorus capsularis</name>
    <name type="common">Jute</name>
    <dbReference type="NCBI Taxonomy" id="210143"/>
    <lineage>
        <taxon>Eukaryota</taxon>
        <taxon>Viridiplantae</taxon>
        <taxon>Streptophyta</taxon>
        <taxon>Embryophyta</taxon>
        <taxon>Tracheophyta</taxon>
        <taxon>Spermatophyta</taxon>
        <taxon>Magnoliopsida</taxon>
        <taxon>eudicotyledons</taxon>
        <taxon>Gunneridae</taxon>
        <taxon>Pentapetalae</taxon>
        <taxon>rosids</taxon>
        <taxon>malvids</taxon>
        <taxon>Malvales</taxon>
        <taxon>Malvaceae</taxon>
        <taxon>Grewioideae</taxon>
        <taxon>Apeibeae</taxon>
        <taxon>Corchorus</taxon>
    </lineage>
</organism>
<feature type="transmembrane region" description="Helical" evidence="9">
    <location>
        <begin position="108"/>
        <end position="130"/>
    </location>
</feature>
<evidence type="ECO:0000256" key="8">
    <source>
        <dbReference type="ARBA" id="ARBA00023136"/>
    </source>
</evidence>
<feature type="transmembrane region" description="Helical" evidence="9">
    <location>
        <begin position="777"/>
        <end position="804"/>
    </location>
</feature>
<reference evidence="11 12" key="1">
    <citation type="submission" date="2013-09" db="EMBL/GenBank/DDBJ databases">
        <title>Corchorus capsularis genome sequencing.</title>
        <authorList>
            <person name="Alam M."/>
            <person name="Haque M.S."/>
            <person name="Islam M.S."/>
            <person name="Emdad E.M."/>
            <person name="Islam M.M."/>
            <person name="Ahmed B."/>
            <person name="Halim A."/>
            <person name="Hossen Q.M.M."/>
            <person name="Hossain M.Z."/>
            <person name="Ahmed R."/>
            <person name="Khan M.M."/>
            <person name="Islam R."/>
            <person name="Rashid M.M."/>
            <person name="Khan S.A."/>
            <person name="Rahman M.S."/>
            <person name="Alam M."/>
        </authorList>
    </citation>
    <scope>NUCLEOTIDE SEQUENCE [LARGE SCALE GENOMIC DNA]</scope>
    <source>
        <strain evidence="12">cv. CVL-1</strain>
        <tissue evidence="11">Whole seedling</tissue>
    </source>
</reference>
<feature type="transmembrane region" description="Helical" evidence="9">
    <location>
        <begin position="371"/>
        <end position="393"/>
    </location>
</feature>
<dbReference type="OMA" id="FIFNITC"/>
<dbReference type="InterPro" id="IPR003663">
    <property type="entry name" value="Sugar/inositol_transpt"/>
</dbReference>
<keyword evidence="3" id="KW-0813">Transport</keyword>
<feature type="transmembrane region" description="Helical" evidence="9">
    <location>
        <begin position="12"/>
        <end position="33"/>
    </location>
</feature>
<feature type="transmembrane region" description="Helical" evidence="9">
    <location>
        <begin position="531"/>
        <end position="550"/>
    </location>
</feature>
<dbReference type="PROSITE" id="PS50850">
    <property type="entry name" value="MFS"/>
    <property type="match status" value="2"/>
</dbReference>
<dbReference type="PANTHER" id="PTHR48020:SF49">
    <property type="entry name" value="SUGAR TRANSPORTER"/>
    <property type="match status" value="1"/>
</dbReference>
<gene>
    <name evidence="11" type="ORF">CCACVL1_01737</name>
</gene>
<keyword evidence="5 9" id="KW-0812">Transmembrane</keyword>
<feature type="transmembrane region" description="Helical" evidence="9">
    <location>
        <begin position="501"/>
        <end position="519"/>
    </location>
</feature>
<accession>A0A1R3KG38</accession>
<comment type="caution">
    <text evidence="11">The sequence shown here is derived from an EMBL/GenBank/DDBJ whole genome shotgun (WGS) entry which is preliminary data.</text>
</comment>
<proteinExistence type="inferred from homology"/>
<keyword evidence="4" id="KW-0762">Sugar transport</keyword>
<keyword evidence="12" id="KW-1185">Reference proteome</keyword>
<evidence type="ECO:0000256" key="2">
    <source>
        <dbReference type="ARBA" id="ARBA00010992"/>
    </source>
</evidence>
<dbReference type="Gramene" id="OMP06041">
    <property type="protein sequence ID" value="OMP06041"/>
    <property type="gene ID" value="CCACVL1_01737"/>
</dbReference>
<evidence type="ECO:0000259" key="10">
    <source>
        <dbReference type="PROSITE" id="PS50850"/>
    </source>
</evidence>
<dbReference type="Gene3D" id="1.20.1250.20">
    <property type="entry name" value="MFS general substrate transporter like domains"/>
    <property type="match status" value="3"/>
</dbReference>
<dbReference type="InterPro" id="IPR005828">
    <property type="entry name" value="MFS_sugar_transport-like"/>
</dbReference>
<comment type="subcellular location">
    <subcellularLocation>
        <location evidence="1">Membrane</location>
        <topology evidence="1">Multi-pass membrane protein</topology>
    </subcellularLocation>
</comment>
<dbReference type="PRINTS" id="PR00171">
    <property type="entry name" value="SUGRTRNSPORT"/>
</dbReference>
<feature type="transmembrane region" description="Helical" evidence="9">
    <location>
        <begin position="142"/>
        <end position="160"/>
    </location>
</feature>
<feature type="transmembrane region" description="Helical" evidence="9">
    <location>
        <begin position="313"/>
        <end position="334"/>
    </location>
</feature>
<evidence type="ECO:0000256" key="3">
    <source>
        <dbReference type="ARBA" id="ARBA00022448"/>
    </source>
</evidence>
<dbReference type="GO" id="GO:0016020">
    <property type="term" value="C:membrane"/>
    <property type="evidence" value="ECO:0007669"/>
    <property type="project" value="UniProtKB-SubCell"/>
</dbReference>
<name>A0A1R3KG38_COCAP</name>
<feature type="transmembrane region" description="Helical" evidence="9">
    <location>
        <begin position="53"/>
        <end position="72"/>
    </location>
</feature>
<keyword evidence="6" id="KW-0769">Symport</keyword>
<protein>
    <submittedName>
        <fullName evidence="11">Sugar/inositol transporter</fullName>
    </submittedName>
</protein>
<dbReference type="InterPro" id="IPR036259">
    <property type="entry name" value="MFS_trans_sf"/>
</dbReference>
<feature type="transmembrane region" description="Helical" evidence="9">
    <location>
        <begin position="84"/>
        <end position="102"/>
    </location>
</feature>
<evidence type="ECO:0000256" key="1">
    <source>
        <dbReference type="ARBA" id="ARBA00004141"/>
    </source>
</evidence>
<feature type="transmembrane region" description="Helical" evidence="9">
    <location>
        <begin position="840"/>
        <end position="863"/>
    </location>
</feature>
<dbReference type="FunFam" id="1.20.1250.20:FF:000025">
    <property type="entry name" value="probable polyol transporter 4"/>
    <property type="match status" value="1"/>
</dbReference>
<dbReference type="Proteomes" id="UP000188268">
    <property type="component" value="Unassembled WGS sequence"/>
</dbReference>
<dbReference type="PANTHER" id="PTHR48020">
    <property type="entry name" value="PROTON MYO-INOSITOL COTRANSPORTER"/>
    <property type="match status" value="1"/>
</dbReference>
<dbReference type="AlphaFoldDB" id="A0A1R3KG38"/>
<feature type="domain" description="Major facilitator superfamily (MFS) profile" evidence="10">
    <location>
        <begin position="461"/>
        <end position="864"/>
    </location>
</feature>
<feature type="transmembrane region" description="Helical" evidence="9">
    <location>
        <begin position="172"/>
        <end position="193"/>
    </location>
</feature>
<dbReference type="GO" id="GO:0015293">
    <property type="term" value="F:symporter activity"/>
    <property type="evidence" value="ECO:0007669"/>
    <property type="project" value="UniProtKB-KW"/>
</dbReference>
<feature type="domain" description="Major facilitator superfamily (MFS) profile" evidence="10">
    <location>
        <begin position="19"/>
        <end position="467"/>
    </location>
</feature>